<accession>A0A2S8FXQ4</accession>
<dbReference type="Proteomes" id="UP000240009">
    <property type="component" value="Unassembled WGS sequence"/>
</dbReference>
<feature type="transmembrane region" description="Helical" evidence="1">
    <location>
        <begin position="47"/>
        <end position="65"/>
    </location>
</feature>
<keyword evidence="1" id="KW-0812">Transmembrane</keyword>
<sequence length="118" mass="12798">MVMNNEIEVLDKPQLPAVAPEASLPVERTIDAGLPPSIRAAVRSHTIIWIVILSIGPLGLPLLWLSPKYPAWSKVVISLATLFFTVILPILVTIYCGEFLVRGLLEAMEEANRAGGAI</sequence>
<proteinExistence type="predicted"/>
<comment type="caution">
    <text evidence="2">The sequence shown here is derived from an EMBL/GenBank/DDBJ whole genome shotgun (WGS) entry which is preliminary data.</text>
</comment>
<evidence type="ECO:0000256" key="1">
    <source>
        <dbReference type="SAM" id="Phobius"/>
    </source>
</evidence>
<reference evidence="2 3" key="1">
    <citation type="submission" date="2018-02" db="EMBL/GenBank/DDBJ databases">
        <title>Comparative genomes isolates from brazilian mangrove.</title>
        <authorList>
            <person name="Araujo J.E."/>
            <person name="Taketani R.G."/>
            <person name="Silva M.C.P."/>
            <person name="Loureco M.V."/>
            <person name="Andreote F.D."/>
        </authorList>
    </citation>
    <scope>NUCLEOTIDE SEQUENCE [LARGE SCALE GENOMIC DNA]</scope>
    <source>
        <strain evidence="2 3">HEX-2 MGV</strain>
    </source>
</reference>
<evidence type="ECO:0000313" key="3">
    <source>
        <dbReference type="Proteomes" id="UP000240009"/>
    </source>
</evidence>
<name>A0A2S8FXQ4_9BACT</name>
<protein>
    <submittedName>
        <fullName evidence="2">Uncharacterized protein</fullName>
    </submittedName>
</protein>
<keyword evidence="1" id="KW-1133">Transmembrane helix</keyword>
<organism evidence="2 3">
    <name type="scientific">Blastopirellula marina</name>
    <dbReference type="NCBI Taxonomy" id="124"/>
    <lineage>
        <taxon>Bacteria</taxon>
        <taxon>Pseudomonadati</taxon>
        <taxon>Planctomycetota</taxon>
        <taxon>Planctomycetia</taxon>
        <taxon>Pirellulales</taxon>
        <taxon>Pirellulaceae</taxon>
        <taxon>Blastopirellula</taxon>
    </lineage>
</organism>
<evidence type="ECO:0000313" key="2">
    <source>
        <dbReference type="EMBL" id="PQO36955.1"/>
    </source>
</evidence>
<keyword evidence="1" id="KW-0472">Membrane</keyword>
<gene>
    <name evidence="2" type="ORF">C5Y96_07270</name>
</gene>
<dbReference type="AlphaFoldDB" id="A0A2S8FXQ4"/>
<dbReference type="EMBL" id="PUIA01000017">
    <property type="protein sequence ID" value="PQO36955.1"/>
    <property type="molecule type" value="Genomic_DNA"/>
</dbReference>
<feature type="transmembrane region" description="Helical" evidence="1">
    <location>
        <begin position="71"/>
        <end position="96"/>
    </location>
</feature>